<dbReference type="CDD" id="cd01277">
    <property type="entry name" value="HINT_subgroup"/>
    <property type="match status" value="1"/>
</dbReference>
<evidence type="ECO:0000259" key="3">
    <source>
        <dbReference type="PROSITE" id="PS51084"/>
    </source>
</evidence>
<feature type="active site" description="Tele-AMP-histidine intermediate" evidence="1">
    <location>
        <position position="99"/>
    </location>
</feature>
<gene>
    <name evidence="4" type="ORF">COV59_03555</name>
</gene>
<comment type="caution">
    <text evidence="4">The sequence shown here is derived from an EMBL/GenBank/DDBJ whole genome shotgun (WGS) entry which is preliminary data.</text>
</comment>
<evidence type="ECO:0000256" key="2">
    <source>
        <dbReference type="PROSITE-ProRule" id="PRU00464"/>
    </source>
</evidence>
<dbReference type="Pfam" id="PF01230">
    <property type="entry name" value="HIT"/>
    <property type="match status" value="1"/>
</dbReference>
<dbReference type="AlphaFoldDB" id="A0A2H0N5R0"/>
<dbReference type="PROSITE" id="PS51084">
    <property type="entry name" value="HIT_2"/>
    <property type="match status" value="1"/>
</dbReference>
<dbReference type="PROSITE" id="PS00892">
    <property type="entry name" value="HIT_1"/>
    <property type="match status" value="1"/>
</dbReference>
<dbReference type="InterPro" id="IPR011146">
    <property type="entry name" value="HIT-like"/>
</dbReference>
<dbReference type="InterPro" id="IPR036265">
    <property type="entry name" value="HIT-like_sf"/>
</dbReference>
<dbReference type="GO" id="GO:0016787">
    <property type="term" value="F:hydrolase activity"/>
    <property type="evidence" value="ECO:0007669"/>
    <property type="project" value="UniProtKB-KW"/>
</dbReference>
<dbReference type="InterPro" id="IPR001310">
    <property type="entry name" value="Histidine_triad_HIT"/>
</dbReference>
<dbReference type="PANTHER" id="PTHR46648">
    <property type="entry name" value="HIT FAMILY PROTEIN 1"/>
    <property type="match status" value="1"/>
</dbReference>
<evidence type="ECO:0000313" key="4">
    <source>
        <dbReference type="EMBL" id="PIR04231.1"/>
    </source>
</evidence>
<accession>A0A2H0N5R0</accession>
<feature type="domain" description="HIT" evidence="3">
    <location>
        <begin position="5"/>
        <end position="112"/>
    </location>
</feature>
<dbReference type="PRINTS" id="PR00332">
    <property type="entry name" value="HISTRIAD"/>
</dbReference>
<dbReference type="EMBL" id="PCWN01000007">
    <property type="protein sequence ID" value="PIR04231.1"/>
    <property type="molecule type" value="Genomic_DNA"/>
</dbReference>
<protein>
    <submittedName>
        <fullName evidence="4">HIT family hydrolase</fullName>
    </submittedName>
</protein>
<comment type="caution">
    <text evidence="2">Lacks conserved residue(s) required for the propagation of feature annotation.</text>
</comment>
<dbReference type="InterPro" id="IPR019808">
    <property type="entry name" value="Histidine_triad_CS"/>
</dbReference>
<keyword evidence="4" id="KW-0378">Hydrolase</keyword>
<dbReference type="Gene3D" id="3.30.428.10">
    <property type="entry name" value="HIT-like"/>
    <property type="match status" value="1"/>
</dbReference>
<proteinExistence type="predicted"/>
<dbReference type="Proteomes" id="UP000229600">
    <property type="component" value="Unassembled WGS sequence"/>
</dbReference>
<dbReference type="PANTHER" id="PTHR46648:SF1">
    <property type="entry name" value="ADENOSINE 5'-MONOPHOSPHORAMIDASE HNT1"/>
    <property type="match status" value="1"/>
</dbReference>
<sequence length="134" mass="14587">MTDTIFDKILSGEIPNYTVYEDENVLAFLDIFPLSKGHTVVIPKKGSTSLLDYSDEDLMGLLPGVKQAMAKIKAVLQPDGFNIGINDGPVAGQSVPYLHVHIIPRWENDGGGSLHSIVKNPSDVPLEDLALLFK</sequence>
<organism evidence="4 5">
    <name type="scientific">Candidatus Magasanikbacteria bacterium CG11_big_fil_rev_8_21_14_0_20_39_34</name>
    <dbReference type="NCBI Taxonomy" id="1974653"/>
    <lineage>
        <taxon>Bacteria</taxon>
        <taxon>Candidatus Magasanikiibacteriota</taxon>
    </lineage>
</organism>
<reference evidence="4 5" key="1">
    <citation type="submission" date="2017-09" db="EMBL/GenBank/DDBJ databases">
        <title>Depth-based differentiation of microbial function through sediment-hosted aquifers and enrichment of novel symbionts in the deep terrestrial subsurface.</title>
        <authorList>
            <person name="Probst A.J."/>
            <person name="Ladd B."/>
            <person name="Jarett J.K."/>
            <person name="Geller-Mcgrath D.E."/>
            <person name="Sieber C.M."/>
            <person name="Emerson J.B."/>
            <person name="Anantharaman K."/>
            <person name="Thomas B.C."/>
            <person name="Malmstrom R."/>
            <person name="Stieglmeier M."/>
            <person name="Klingl A."/>
            <person name="Woyke T."/>
            <person name="Ryan C.M."/>
            <person name="Banfield J.F."/>
        </authorList>
    </citation>
    <scope>NUCLEOTIDE SEQUENCE [LARGE SCALE GENOMIC DNA]</scope>
    <source>
        <strain evidence="4">CG11_big_fil_rev_8_21_14_0_20_39_34</strain>
    </source>
</reference>
<dbReference type="GO" id="GO:0009117">
    <property type="term" value="P:nucleotide metabolic process"/>
    <property type="evidence" value="ECO:0007669"/>
    <property type="project" value="TreeGrafter"/>
</dbReference>
<dbReference type="InterPro" id="IPR039384">
    <property type="entry name" value="HINT"/>
</dbReference>
<dbReference type="SUPFAM" id="SSF54197">
    <property type="entry name" value="HIT-like"/>
    <property type="match status" value="1"/>
</dbReference>
<name>A0A2H0N5R0_9BACT</name>
<evidence type="ECO:0000313" key="5">
    <source>
        <dbReference type="Proteomes" id="UP000229600"/>
    </source>
</evidence>
<evidence type="ECO:0000256" key="1">
    <source>
        <dbReference type="PIRSR" id="PIRSR601310-1"/>
    </source>
</evidence>